<dbReference type="PRINTS" id="PR01217">
    <property type="entry name" value="PRICHEXTENSN"/>
</dbReference>
<evidence type="ECO:0000313" key="2">
    <source>
        <dbReference type="EMBL" id="CAH0036487.1"/>
    </source>
</evidence>
<sequence length="312" mass="33692">MDLRRLYGEASRAFNWVKTQPQPFTGPGNLVVAAFYDHKLHKIFLSTILRGKYLDMIDKEGGDALAPLWAKWRQKIGDGDAEDGAFYYRESSFRPNIRAGFNYGDPVTGKPAGSMIVAWGASGLKLDNVRKAGGKPWKLCEDCAAVSYALGVNFDEADPAKFGKNSPRPDPNGRRPPSARPASPPNRPNSPPPSRPYSAPPHRPNSPPPKSPPISRIPRPVKTPPGSSPGSSYGSSVWDGVSGSQLDGASGAKRPANSPPGSGQRKPKGPTTTPPSKIPLPHRPSPNSGSPSKKTKRTLRRSLRRRRLSARV</sequence>
<comment type="caution">
    <text evidence="2">The sequence shown here is derived from an EMBL/GenBank/DDBJ whole genome shotgun (WGS) entry which is preliminary data.</text>
</comment>
<name>A0A9N9VW85_9HYPO</name>
<dbReference type="Proteomes" id="UP000696573">
    <property type="component" value="Unassembled WGS sequence"/>
</dbReference>
<protein>
    <submittedName>
        <fullName evidence="2">Uncharacterized protein</fullName>
    </submittedName>
</protein>
<feature type="compositionally biased region" description="Basic residues" evidence="1">
    <location>
        <begin position="293"/>
        <end position="312"/>
    </location>
</feature>
<gene>
    <name evidence="2" type="ORF">CRHIZ90672A_00010450</name>
</gene>
<feature type="compositionally biased region" description="Pro residues" evidence="1">
    <location>
        <begin position="178"/>
        <end position="212"/>
    </location>
</feature>
<dbReference type="AlphaFoldDB" id="A0A9N9VW85"/>
<dbReference type="EMBL" id="CABFNQ020000758">
    <property type="protein sequence ID" value="CAH0036487.1"/>
    <property type="molecule type" value="Genomic_DNA"/>
</dbReference>
<accession>A0A9N9VW85</accession>
<keyword evidence="3" id="KW-1185">Reference proteome</keyword>
<evidence type="ECO:0000256" key="1">
    <source>
        <dbReference type="SAM" id="MobiDB-lite"/>
    </source>
</evidence>
<feature type="compositionally biased region" description="Pro residues" evidence="1">
    <location>
        <begin position="272"/>
        <end position="284"/>
    </location>
</feature>
<feature type="region of interest" description="Disordered" evidence="1">
    <location>
        <begin position="157"/>
        <end position="312"/>
    </location>
</feature>
<organism evidence="2 3">
    <name type="scientific">Clonostachys rhizophaga</name>
    <dbReference type="NCBI Taxonomy" id="160324"/>
    <lineage>
        <taxon>Eukaryota</taxon>
        <taxon>Fungi</taxon>
        <taxon>Dikarya</taxon>
        <taxon>Ascomycota</taxon>
        <taxon>Pezizomycotina</taxon>
        <taxon>Sordariomycetes</taxon>
        <taxon>Hypocreomycetidae</taxon>
        <taxon>Hypocreales</taxon>
        <taxon>Bionectriaceae</taxon>
        <taxon>Clonostachys</taxon>
    </lineage>
</organism>
<dbReference type="OrthoDB" id="5152018at2759"/>
<reference evidence="2" key="1">
    <citation type="submission" date="2021-10" db="EMBL/GenBank/DDBJ databases">
        <authorList>
            <person name="Piombo E."/>
        </authorList>
    </citation>
    <scope>NUCLEOTIDE SEQUENCE</scope>
</reference>
<proteinExistence type="predicted"/>
<evidence type="ECO:0000313" key="3">
    <source>
        <dbReference type="Proteomes" id="UP000696573"/>
    </source>
</evidence>